<evidence type="ECO:0000313" key="3">
    <source>
        <dbReference type="Proteomes" id="UP000180252"/>
    </source>
</evidence>
<dbReference type="STRING" id="1278819.BHE19_19180"/>
<evidence type="ECO:0000313" key="2">
    <source>
        <dbReference type="EMBL" id="OXB19710.1"/>
    </source>
</evidence>
<accession>A0A1S1IYG3</accession>
<comment type="caution">
    <text evidence="1">The sequence shown here is derived from an EMBL/GenBank/DDBJ whole genome shotgun (WGS) entry which is preliminary data.</text>
</comment>
<reference evidence="3" key="1">
    <citation type="submission" date="2016-09" db="EMBL/GenBank/DDBJ databases">
        <authorList>
            <person name="Chen S."/>
            <person name="Walker E."/>
        </authorList>
    </citation>
    <scope>NUCLEOTIDE SEQUENCE [LARGE SCALE GENOMIC DNA]</scope>
    <source>
        <strain evidence="3">MSU</strain>
    </source>
</reference>
<name>A0A1S1IYG3_9FLAO</name>
<keyword evidence="4" id="KW-1185">Reference proteome</keyword>
<reference evidence="2 4" key="3">
    <citation type="submission" date="2016-11" db="EMBL/GenBank/DDBJ databases">
        <title>Whole genomes of Flavobacteriaceae.</title>
        <authorList>
            <person name="Stine C."/>
            <person name="Li C."/>
            <person name="Tadesse D."/>
        </authorList>
    </citation>
    <scope>NUCLEOTIDE SEQUENCE [LARGE SCALE GENOMIC DNA]</scope>
    <source>
        <strain evidence="2 4">ATCC BAA-2541</strain>
    </source>
</reference>
<evidence type="ECO:0000313" key="4">
    <source>
        <dbReference type="Proteomes" id="UP000198319"/>
    </source>
</evidence>
<reference evidence="1" key="2">
    <citation type="submission" date="2016-09" db="EMBL/GenBank/DDBJ databases">
        <authorList>
            <person name="Capua I."/>
            <person name="De Benedictis P."/>
            <person name="Joannis T."/>
            <person name="Lombin L.H."/>
            <person name="Cattoli G."/>
        </authorList>
    </citation>
    <scope>NUCLEOTIDE SEQUENCE [LARGE SCALE GENOMIC DNA]</scope>
    <source>
        <strain evidence="1">MSU</strain>
    </source>
</reference>
<proteinExistence type="predicted"/>
<gene>
    <name evidence="2" type="ORF">B0A71_09675</name>
    <name evidence="1" type="ORF">BHE19_19180</name>
</gene>
<organism evidence="1 3">
    <name type="scientific">Flavobacterium tructae</name>
    <dbReference type="NCBI Taxonomy" id="1114873"/>
    <lineage>
        <taxon>Bacteria</taxon>
        <taxon>Pseudomonadati</taxon>
        <taxon>Bacteroidota</taxon>
        <taxon>Flavobacteriia</taxon>
        <taxon>Flavobacteriales</taxon>
        <taxon>Flavobacteriaceae</taxon>
        <taxon>Flavobacterium</taxon>
    </lineage>
</organism>
<evidence type="ECO:0000313" key="1">
    <source>
        <dbReference type="EMBL" id="OHT43412.1"/>
    </source>
</evidence>
<protein>
    <recommendedName>
        <fullName evidence="5">BZIP transcription factor</fullName>
    </recommendedName>
</protein>
<dbReference type="AlphaFoldDB" id="A0A1S1IYG3"/>
<dbReference type="EMBL" id="MIKE01000028">
    <property type="protein sequence ID" value="OHT43412.1"/>
    <property type="molecule type" value="Genomic_DNA"/>
</dbReference>
<dbReference type="EMBL" id="MUHG01000017">
    <property type="protein sequence ID" value="OXB19710.1"/>
    <property type="molecule type" value="Genomic_DNA"/>
</dbReference>
<dbReference type="Proteomes" id="UP000198319">
    <property type="component" value="Unassembled WGS sequence"/>
</dbReference>
<evidence type="ECO:0008006" key="5">
    <source>
        <dbReference type="Google" id="ProtNLM"/>
    </source>
</evidence>
<sequence>MTSVNAQIYTPNAIIQGTAPNNNVGIGTSTPNVKLSVFLPSGIGNVINWGNVGGGSYGGIGFDSNGSYLTNFSGNNALYVKGADGNIGIGTSTPNVKLSVFLPSGIGNVINWGNVGGGSYGGIGFDSNGSYLTNFSGNNALYVKGADGNIGIGTTNPTSKLTVAGNINSREIKVTVDAGADFVFENDYSLRSLDSVDKFIKENKHLPEIASADEMKKEGINLSEMNIKLLQKIEELTLYVIEQNKHMKELKSENQNFKSILERLSKIEEKLK</sequence>
<dbReference type="Proteomes" id="UP000180252">
    <property type="component" value="Unassembled WGS sequence"/>
</dbReference>